<name>A0A7W6R2P4_9HYPH</name>
<protein>
    <submittedName>
        <fullName evidence="2">Putative nucleic acid-binding protein</fullName>
    </submittedName>
</protein>
<feature type="domain" description="PIN" evidence="1">
    <location>
        <begin position="4"/>
        <end position="109"/>
    </location>
</feature>
<evidence type="ECO:0000259" key="1">
    <source>
        <dbReference type="Pfam" id="PF13470"/>
    </source>
</evidence>
<organism evidence="2 3">
    <name type="scientific">Rhizobium esperanzae</name>
    <dbReference type="NCBI Taxonomy" id="1967781"/>
    <lineage>
        <taxon>Bacteria</taxon>
        <taxon>Pseudomonadati</taxon>
        <taxon>Pseudomonadota</taxon>
        <taxon>Alphaproteobacteria</taxon>
        <taxon>Hyphomicrobiales</taxon>
        <taxon>Rhizobiaceae</taxon>
        <taxon>Rhizobium/Agrobacterium group</taxon>
        <taxon>Rhizobium</taxon>
    </lineage>
</organism>
<evidence type="ECO:0000313" key="2">
    <source>
        <dbReference type="EMBL" id="MBB4235741.1"/>
    </source>
</evidence>
<proteinExistence type="predicted"/>
<reference evidence="2 3" key="1">
    <citation type="submission" date="2020-08" db="EMBL/GenBank/DDBJ databases">
        <title>Genomic Encyclopedia of Type Strains, Phase IV (KMG-V): Genome sequencing to study the core and pangenomes of soil and plant-associated prokaryotes.</title>
        <authorList>
            <person name="Whitman W."/>
        </authorList>
    </citation>
    <scope>NUCLEOTIDE SEQUENCE [LARGE SCALE GENOMIC DNA]</scope>
    <source>
        <strain evidence="2 3">SEMIA 4089</strain>
    </source>
</reference>
<dbReference type="RefSeq" id="WP_246713601.1">
    <property type="nucleotide sequence ID" value="NZ_JACIFY010000007.1"/>
</dbReference>
<gene>
    <name evidence="2" type="ORF">GGD57_002315</name>
</gene>
<dbReference type="SUPFAM" id="SSF88723">
    <property type="entry name" value="PIN domain-like"/>
    <property type="match status" value="1"/>
</dbReference>
<dbReference type="InterPro" id="IPR029060">
    <property type="entry name" value="PIN-like_dom_sf"/>
</dbReference>
<accession>A0A7W6R2P4</accession>
<dbReference type="Pfam" id="PF13470">
    <property type="entry name" value="PIN_3"/>
    <property type="match status" value="1"/>
</dbReference>
<sequence>MSVAVLDANVLFPMLLRDTLLRVASEGCFGARWSARILDEMTRNLVSDYGMEASRAEALRSVMEEAFPEANAEGWEEIEPAMRNDPKDRHVVAAAVAAEAMIIVTSNIRDFGNLPDGIVALTLMNSSPKPLRETRRRC</sequence>
<dbReference type="AlphaFoldDB" id="A0A7W6R2P4"/>
<dbReference type="Proteomes" id="UP000540909">
    <property type="component" value="Unassembled WGS sequence"/>
</dbReference>
<comment type="caution">
    <text evidence="2">The sequence shown here is derived from an EMBL/GenBank/DDBJ whole genome shotgun (WGS) entry which is preliminary data.</text>
</comment>
<dbReference type="InterPro" id="IPR002716">
    <property type="entry name" value="PIN_dom"/>
</dbReference>
<dbReference type="EMBL" id="JACIFY010000007">
    <property type="protein sequence ID" value="MBB4235741.1"/>
    <property type="molecule type" value="Genomic_DNA"/>
</dbReference>
<evidence type="ECO:0000313" key="3">
    <source>
        <dbReference type="Proteomes" id="UP000540909"/>
    </source>
</evidence>